<sequence>MASKKDRLSRKIRDEVEKNIGPGESGMSGFVDDVASRRDEGPSESEGASSGERPGRFARFTRKKEADRSRSQDYRVSSAKKRESVYNITGDIRLEDYIDSREENPFWKKQGFYRTLGFAALALMLLTVLWLFFAWLFGPSYKLGIAAVELTEDNIEDYEDTESLMLGPGRPIHIRFQWEADELDTDYLKIMIGKKGSGDYEAEAELGRRPPQTANYIYFYGPLDPGEYRVEVLNREGDVLKEKEIKVR</sequence>
<feature type="compositionally biased region" description="Basic and acidic residues" evidence="1">
    <location>
        <begin position="63"/>
        <end position="73"/>
    </location>
</feature>
<keyword evidence="2" id="KW-1133">Transmembrane helix</keyword>
<keyword evidence="2" id="KW-0812">Transmembrane</keyword>
<proteinExistence type="predicted"/>
<comment type="caution">
    <text evidence="3">The sequence shown here is derived from an EMBL/GenBank/DDBJ whole genome shotgun (WGS) entry which is preliminary data.</text>
</comment>
<feature type="transmembrane region" description="Helical" evidence="2">
    <location>
        <begin position="116"/>
        <end position="137"/>
    </location>
</feature>
<keyword evidence="2" id="KW-0472">Membrane</keyword>
<feature type="compositionally biased region" description="Basic and acidic residues" evidence="1">
    <location>
        <begin position="1"/>
        <end position="18"/>
    </location>
</feature>
<accession>A0A833LXS9</accession>
<reference evidence="3 4" key="1">
    <citation type="submission" date="2019-10" db="EMBL/GenBank/DDBJ databases">
        <title>Extracellular Electron Transfer in a Candidatus Methanoperedens spp. Enrichment Culture.</title>
        <authorList>
            <person name="Berger S."/>
            <person name="Rangel Shaw D."/>
            <person name="Berben T."/>
            <person name="In 'T Zandt M."/>
            <person name="Frank J."/>
            <person name="Reimann J."/>
            <person name="Jetten M.S.M."/>
            <person name="Welte C.U."/>
        </authorList>
    </citation>
    <scope>NUCLEOTIDE SEQUENCE [LARGE SCALE GENOMIC DNA]</scope>
    <source>
        <strain evidence="3">SB12</strain>
    </source>
</reference>
<gene>
    <name evidence="3" type="ORF">F9K24_07845</name>
</gene>
<dbReference type="AlphaFoldDB" id="A0A833LXS9"/>
<evidence type="ECO:0000313" key="3">
    <source>
        <dbReference type="EMBL" id="KAB2933251.1"/>
    </source>
</evidence>
<organism evidence="3 4">
    <name type="scientific">Leptonema illini</name>
    <dbReference type="NCBI Taxonomy" id="183"/>
    <lineage>
        <taxon>Bacteria</taxon>
        <taxon>Pseudomonadati</taxon>
        <taxon>Spirochaetota</taxon>
        <taxon>Spirochaetia</taxon>
        <taxon>Leptospirales</taxon>
        <taxon>Leptospiraceae</taxon>
        <taxon>Leptonema</taxon>
    </lineage>
</organism>
<dbReference type="Proteomes" id="UP000460298">
    <property type="component" value="Unassembled WGS sequence"/>
</dbReference>
<evidence type="ECO:0000256" key="2">
    <source>
        <dbReference type="SAM" id="Phobius"/>
    </source>
</evidence>
<feature type="region of interest" description="Disordered" evidence="1">
    <location>
        <begin position="1"/>
        <end position="76"/>
    </location>
</feature>
<dbReference type="RefSeq" id="WP_002772368.1">
    <property type="nucleotide sequence ID" value="NZ_JQDG01000064.1"/>
</dbReference>
<protein>
    <submittedName>
        <fullName evidence="3">Uncharacterized protein</fullName>
    </submittedName>
</protein>
<dbReference type="EMBL" id="WBUI01000006">
    <property type="protein sequence ID" value="KAB2933251.1"/>
    <property type="molecule type" value="Genomic_DNA"/>
</dbReference>
<evidence type="ECO:0000313" key="4">
    <source>
        <dbReference type="Proteomes" id="UP000460298"/>
    </source>
</evidence>
<name>A0A833LXS9_9LEPT</name>
<evidence type="ECO:0000256" key="1">
    <source>
        <dbReference type="SAM" id="MobiDB-lite"/>
    </source>
</evidence>